<protein>
    <submittedName>
        <fullName evidence="1">Uncharacterized protein</fullName>
    </submittedName>
</protein>
<evidence type="ECO:0000313" key="1">
    <source>
        <dbReference type="EMBL" id="KKL58890.1"/>
    </source>
</evidence>
<proteinExistence type="predicted"/>
<dbReference type="AlphaFoldDB" id="A0A0F9FNK2"/>
<accession>A0A0F9FNK2</accession>
<reference evidence="1" key="1">
    <citation type="journal article" date="2015" name="Nature">
        <title>Complex archaea that bridge the gap between prokaryotes and eukaryotes.</title>
        <authorList>
            <person name="Spang A."/>
            <person name="Saw J.H."/>
            <person name="Jorgensen S.L."/>
            <person name="Zaremba-Niedzwiedzka K."/>
            <person name="Martijn J."/>
            <person name="Lind A.E."/>
            <person name="van Eijk R."/>
            <person name="Schleper C."/>
            <person name="Guy L."/>
            <person name="Ettema T.J."/>
        </authorList>
    </citation>
    <scope>NUCLEOTIDE SEQUENCE</scope>
</reference>
<dbReference type="EMBL" id="LAZR01029667">
    <property type="protein sequence ID" value="KKL58890.1"/>
    <property type="molecule type" value="Genomic_DNA"/>
</dbReference>
<name>A0A0F9FNK2_9ZZZZ</name>
<organism evidence="1">
    <name type="scientific">marine sediment metagenome</name>
    <dbReference type="NCBI Taxonomy" id="412755"/>
    <lineage>
        <taxon>unclassified sequences</taxon>
        <taxon>metagenomes</taxon>
        <taxon>ecological metagenomes</taxon>
    </lineage>
</organism>
<sequence length="65" mass="6966">MPDFEVTIEFEVFCTCGAGLCGGSTGHTPGRGQAFVEVEPCETCLKEEYDKGHDEGYKDGFGEPG</sequence>
<comment type="caution">
    <text evidence="1">The sequence shown here is derived from an EMBL/GenBank/DDBJ whole genome shotgun (WGS) entry which is preliminary data.</text>
</comment>
<gene>
    <name evidence="1" type="ORF">LCGC14_2220850</name>
</gene>